<keyword evidence="2" id="KW-1133">Transmembrane helix</keyword>
<keyword evidence="2" id="KW-0812">Transmembrane</keyword>
<dbReference type="Gene3D" id="1.10.3730.20">
    <property type="match status" value="2"/>
</dbReference>
<feature type="transmembrane region" description="Helical" evidence="2">
    <location>
        <begin position="73"/>
        <end position="95"/>
    </location>
</feature>
<dbReference type="PANTHER" id="PTHR40761">
    <property type="entry name" value="CONSERVED INTEGRAL MEMBRANE ALANINE VALINE AND LEUCINE RICH PROTEIN-RELATED"/>
    <property type="match status" value="1"/>
</dbReference>
<feature type="transmembrane region" description="Helical" evidence="2">
    <location>
        <begin position="197"/>
        <end position="215"/>
    </location>
</feature>
<feature type="region of interest" description="Disordered" evidence="1">
    <location>
        <begin position="284"/>
        <end position="305"/>
    </location>
</feature>
<evidence type="ECO:0000256" key="1">
    <source>
        <dbReference type="SAM" id="MobiDB-lite"/>
    </source>
</evidence>
<evidence type="ECO:0000313" key="3">
    <source>
        <dbReference type="EMBL" id="NMH98400.1"/>
    </source>
</evidence>
<comment type="caution">
    <text evidence="3">The sequence shown here is derived from an EMBL/GenBank/DDBJ whole genome shotgun (WGS) entry which is preliminary data.</text>
</comment>
<feature type="transmembrane region" description="Helical" evidence="2">
    <location>
        <begin position="250"/>
        <end position="270"/>
    </location>
</feature>
<organism evidence="3 4">
    <name type="scientific">Pseudonocardia acidicola</name>
    <dbReference type="NCBI Taxonomy" id="2724939"/>
    <lineage>
        <taxon>Bacteria</taxon>
        <taxon>Bacillati</taxon>
        <taxon>Actinomycetota</taxon>
        <taxon>Actinomycetes</taxon>
        <taxon>Pseudonocardiales</taxon>
        <taxon>Pseudonocardiaceae</taxon>
        <taxon>Pseudonocardia</taxon>
    </lineage>
</organism>
<protein>
    <submittedName>
        <fullName evidence="3">DMT family transporter</fullName>
    </submittedName>
</protein>
<reference evidence="3 4" key="1">
    <citation type="submission" date="2020-04" db="EMBL/GenBank/DDBJ databases">
        <authorList>
            <person name="Klaysubun C."/>
            <person name="Duangmal K."/>
            <person name="Lipun K."/>
        </authorList>
    </citation>
    <scope>NUCLEOTIDE SEQUENCE [LARGE SCALE GENOMIC DNA]</scope>
    <source>
        <strain evidence="3 4">K10HN5</strain>
    </source>
</reference>
<feature type="transmembrane region" description="Helical" evidence="2">
    <location>
        <begin position="159"/>
        <end position="177"/>
    </location>
</feature>
<keyword evidence="4" id="KW-1185">Reference proteome</keyword>
<sequence>MIGILLAIGAALSNALGTVFQRKAAQQAPPEDTMRPALLADLARRPVWLVGILGLIGGFLFQAAALRFAELTVVQPIVVSELPLTLLIAALVFRARLDREAVWGTVAVSAGVALVLIATDPRRGHPTGAFTWLLASVSTVAVVVSLVVAGLRASGSRRAALFGAAAGVGFGFTAALMKGAILGLRHGVGGLFSSWQLYAMVVVGIASVFLAQNALQAGPIVAAQPPITICDPLASVAYGVLVFGEHLRDGYWIIPTLTGAGIVILGTVLLSHSSLITVEASHDTGAATGPDDSSRLDQHHRRPAL</sequence>
<feature type="transmembrane region" description="Helical" evidence="2">
    <location>
        <begin position="101"/>
        <end position="118"/>
    </location>
</feature>
<dbReference type="EMBL" id="JAAXLA010000022">
    <property type="protein sequence ID" value="NMH98400.1"/>
    <property type="molecule type" value="Genomic_DNA"/>
</dbReference>
<accession>A0ABX1SBC5</accession>
<dbReference type="SUPFAM" id="SSF103481">
    <property type="entry name" value="Multidrug resistance efflux transporter EmrE"/>
    <property type="match status" value="2"/>
</dbReference>
<dbReference type="RefSeq" id="WP_169381849.1">
    <property type="nucleotide sequence ID" value="NZ_JAAXLA010000022.1"/>
</dbReference>
<keyword evidence="2" id="KW-0472">Membrane</keyword>
<dbReference type="NCBIfam" id="NF038012">
    <property type="entry name" value="DMT_1"/>
    <property type="match status" value="1"/>
</dbReference>
<dbReference type="PANTHER" id="PTHR40761:SF1">
    <property type="entry name" value="CONSERVED INTEGRAL MEMBRANE ALANINE VALINE AND LEUCINE RICH PROTEIN-RELATED"/>
    <property type="match status" value="1"/>
</dbReference>
<proteinExistence type="predicted"/>
<gene>
    <name evidence="3" type="ORF">HF526_13935</name>
</gene>
<evidence type="ECO:0000256" key="2">
    <source>
        <dbReference type="SAM" id="Phobius"/>
    </source>
</evidence>
<feature type="transmembrane region" description="Helical" evidence="2">
    <location>
        <begin position="48"/>
        <end position="66"/>
    </location>
</feature>
<dbReference type="Proteomes" id="UP000820669">
    <property type="component" value="Unassembled WGS sequence"/>
</dbReference>
<evidence type="ECO:0000313" key="4">
    <source>
        <dbReference type="Proteomes" id="UP000820669"/>
    </source>
</evidence>
<dbReference type="InterPro" id="IPR037185">
    <property type="entry name" value="EmrE-like"/>
</dbReference>
<name>A0ABX1SBC5_9PSEU</name>
<feature type="transmembrane region" description="Helical" evidence="2">
    <location>
        <begin position="130"/>
        <end position="153"/>
    </location>
</feature>